<name>W1P903_AMBTC</name>
<dbReference type="Proteomes" id="UP000017836">
    <property type="component" value="Unassembled WGS sequence"/>
</dbReference>
<protein>
    <recommendedName>
        <fullName evidence="3">Retrotransposon gag domain-containing protein</fullName>
    </recommendedName>
</protein>
<dbReference type="Gramene" id="ERN04149">
    <property type="protein sequence ID" value="ERN04149"/>
    <property type="gene ID" value="AMTR_s00077p00076800"/>
</dbReference>
<sequence>MGNLDVIGAALTNIFKEKLKTLSLSLVNRDLRVRSSDLTILYLIRDAKLQWTTHTNHEAKPPVDGWEDLKRVLKGTIPTGYVIWTAREALTKLRHSATILEYIKQF</sequence>
<proteinExistence type="predicted"/>
<dbReference type="EMBL" id="KI394293">
    <property type="protein sequence ID" value="ERN04149.1"/>
    <property type="molecule type" value="Genomic_DNA"/>
</dbReference>
<gene>
    <name evidence="1" type="ORF">AMTR_s00077p00076800</name>
</gene>
<evidence type="ECO:0000313" key="2">
    <source>
        <dbReference type="Proteomes" id="UP000017836"/>
    </source>
</evidence>
<evidence type="ECO:0000313" key="1">
    <source>
        <dbReference type="EMBL" id="ERN04149.1"/>
    </source>
</evidence>
<evidence type="ECO:0008006" key="3">
    <source>
        <dbReference type="Google" id="ProtNLM"/>
    </source>
</evidence>
<keyword evidence="2" id="KW-1185">Reference proteome</keyword>
<dbReference type="AlphaFoldDB" id="W1P903"/>
<dbReference type="HOGENOM" id="CLU_2226791_0_0_1"/>
<organism evidence="1 2">
    <name type="scientific">Amborella trichopoda</name>
    <dbReference type="NCBI Taxonomy" id="13333"/>
    <lineage>
        <taxon>Eukaryota</taxon>
        <taxon>Viridiplantae</taxon>
        <taxon>Streptophyta</taxon>
        <taxon>Embryophyta</taxon>
        <taxon>Tracheophyta</taxon>
        <taxon>Spermatophyta</taxon>
        <taxon>Magnoliopsida</taxon>
        <taxon>Amborellales</taxon>
        <taxon>Amborellaceae</taxon>
        <taxon>Amborella</taxon>
    </lineage>
</organism>
<reference evidence="2" key="1">
    <citation type="journal article" date="2013" name="Science">
        <title>The Amborella genome and the evolution of flowering plants.</title>
        <authorList>
            <consortium name="Amborella Genome Project"/>
        </authorList>
    </citation>
    <scope>NUCLEOTIDE SEQUENCE [LARGE SCALE GENOMIC DNA]</scope>
</reference>
<accession>W1P903</accession>